<keyword evidence="1 2" id="KW-0238">DNA-binding</keyword>
<proteinExistence type="inferred from homology"/>
<dbReference type="Gene3D" id="2.40.50.140">
    <property type="entry name" value="Nucleic acid-binding proteins"/>
    <property type="match status" value="1"/>
</dbReference>
<dbReference type="CDD" id="cd04496">
    <property type="entry name" value="SSB_OBF"/>
    <property type="match status" value="1"/>
</dbReference>
<dbReference type="PANTHER" id="PTHR10302:SF27">
    <property type="entry name" value="SINGLE-STRANDED DNA-BINDING PROTEIN"/>
    <property type="match status" value="1"/>
</dbReference>
<dbReference type="Proteomes" id="UP001219009">
    <property type="component" value="Chromosome"/>
</dbReference>
<dbReference type="NCBIfam" id="NF005851">
    <property type="entry name" value="PRK07772.1"/>
    <property type="match status" value="1"/>
</dbReference>
<dbReference type="NCBIfam" id="TIGR00621">
    <property type="entry name" value="ssb"/>
    <property type="match status" value="1"/>
</dbReference>
<organism evidence="5 6">
    <name type="scientific">Bifidobacterium breve</name>
    <dbReference type="NCBI Taxonomy" id="1685"/>
    <lineage>
        <taxon>Bacteria</taxon>
        <taxon>Bacillati</taxon>
        <taxon>Actinomycetota</taxon>
        <taxon>Actinomycetes</taxon>
        <taxon>Bifidobacteriales</taxon>
        <taxon>Bifidobacteriaceae</taxon>
        <taxon>Bifidobacterium</taxon>
    </lineage>
</organism>
<dbReference type="InterPro" id="IPR000424">
    <property type="entry name" value="Primosome_PriB/ssb"/>
</dbReference>
<reference evidence="5" key="1">
    <citation type="submission" date="2023-02" db="EMBL/GenBank/DDBJ databases">
        <authorList>
            <person name="Whidbey C."/>
        </authorList>
    </citation>
    <scope>NUCLEOTIDE SEQUENCE</scope>
    <source>
        <strain evidence="5">VSI11</strain>
    </source>
</reference>
<evidence type="ECO:0000256" key="1">
    <source>
        <dbReference type="ARBA" id="ARBA00023125"/>
    </source>
</evidence>
<feature type="region of interest" description="Disordered" evidence="4">
    <location>
        <begin position="118"/>
        <end position="210"/>
    </location>
</feature>
<dbReference type="GO" id="GO:0009295">
    <property type="term" value="C:nucleoid"/>
    <property type="evidence" value="ECO:0007669"/>
    <property type="project" value="TreeGrafter"/>
</dbReference>
<dbReference type="InterPro" id="IPR012340">
    <property type="entry name" value="NA-bd_OB-fold"/>
</dbReference>
<feature type="compositionally biased region" description="Low complexity" evidence="4">
    <location>
        <begin position="160"/>
        <end position="176"/>
    </location>
</feature>
<dbReference type="AlphaFoldDB" id="A0AAX3NHR6"/>
<comment type="subunit">
    <text evidence="2">Homotetramer.</text>
</comment>
<dbReference type="InterPro" id="IPR011344">
    <property type="entry name" value="ssDNA-bd"/>
</dbReference>
<dbReference type="PANTHER" id="PTHR10302">
    <property type="entry name" value="SINGLE-STRANDED DNA-BINDING PROTEIN"/>
    <property type="match status" value="1"/>
</dbReference>
<dbReference type="EMBL" id="CP118083">
    <property type="protein sequence ID" value="WEB55016.1"/>
    <property type="molecule type" value="Genomic_DNA"/>
</dbReference>
<evidence type="ECO:0000313" key="5">
    <source>
        <dbReference type="EMBL" id="WEB55016.1"/>
    </source>
</evidence>
<dbReference type="GO" id="GO:0006260">
    <property type="term" value="P:DNA replication"/>
    <property type="evidence" value="ECO:0007669"/>
    <property type="project" value="InterPro"/>
</dbReference>
<feature type="compositionally biased region" description="Low complexity" evidence="4">
    <location>
        <begin position="184"/>
        <end position="199"/>
    </location>
</feature>
<feature type="compositionally biased region" description="Gly residues" evidence="4">
    <location>
        <begin position="129"/>
        <end position="159"/>
    </location>
</feature>
<protein>
    <recommendedName>
        <fullName evidence="2 3">Single-stranded DNA-binding protein</fullName>
        <shortName evidence="2">SSB</shortName>
    </recommendedName>
</protein>
<evidence type="ECO:0000313" key="6">
    <source>
        <dbReference type="Proteomes" id="UP001219009"/>
    </source>
</evidence>
<dbReference type="RefSeq" id="WP_274982670.1">
    <property type="nucleotide sequence ID" value="NZ_CP118083.1"/>
</dbReference>
<accession>A0AAX3NHR6</accession>
<dbReference type="HAMAP" id="MF_00984">
    <property type="entry name" value="SSB"/>
    <property type="match status" value="1"/>
</dbReference>
<dbReference type="SUPFAM" id="SSF50249">
    <property type="entry name" value="Nucleic acid-binding proteins"/>
    <property type="match status" value="1"/>
</dbReference>
<dbReference type="Pfam" id="PF00436">
    <property type="entry name" value="SSB"/>
    <property type="match status" value="1"/>
</dbReference>
<gene>
    <name evidence="5" type="ORF">PUW55_01060</name>
</gene>
<dbReference type="PROSITE" id="PS50935">
    <property type="entry name" value="SSB"/>
    <property type="match status" value="1"/>
</dbReference>
<dbReference type="GO" id="GO:0003697">
    <property type="term" value="F:single-stranded DNA binding"/>
    <property type="evidence" value="ECO:0007669"/>
    <property type="project" value="UniProtKB-UniRule"/>
</dbReference>
<evidence type="ECO:0000256" key="3">
    <source>
        <dbReference type="RuleBase" id="RU000524"/>
    </source>
</evidence>
<evidence type="ECO:0000256" key="4">
    <source>
        <dbReference type="SAM" id="MobiDB-lite"/>
    </source>
</evidence>
<name>A0AAX3NHR6_BIFBR</name>
<evidence type="ECO:0000256" key="2">
    <source>
        <dbReference type="HAMAP-Rule" id="MF_00984"/>
    </source>
</evidence>
<comment type="caution">
    <text evidence="2">Lacks conserved residue(s) required for the propagation of feature annotation.</text>
</comment>
<sequence>MAGETIITVVGNLTRDPELRTIGSGSTVVNFTIAASTRQYNRNTNQWEDGDTLFMNCSAWDGRTSSLASNIANSLSKGMRVIAQGRLTQRSYQAQDGTQRTVVELRVDEIGPSLTRATAQVTRQTSQGGFQGGQQPGQGYGNQGGQNGGYQGGYQGGAGYSQQFAPSNPAAQSAPATDPWSNAGSSDSGSFSTFGASSDFGGGDDSDPEF</sequence>